<dbReference type="Pfam" id="PF00117">
    <property type="entry name" value="GATase"/>
    <property type="match status" value="1"/>
</dbReference>
<dbReference type="RefSeq" id="WP_189643698.1">
    <property type="nucleotide sequence ID" value="NZ_BNAL01000030.1"/>
</dbReference>
<dbReference type="InterPro" id="IPR006221">
    <property type="entry name" value="TrpG/PapA_dom"/>
</dbReference>
<dbReference type="NCBIfam" id="TIGR00566">
    <property type="entry name" value="trpG_papA"/>
    <property type="match status" value="1"/>
</dbReference>
<protein>
    <submittedName>
        <fullName evidence="4">Aminodeoxychorismate components I/II</fullName>
    </submittedName>
</protein>
<dbReference type="PANTHER" id="PTHR11236">
    <property type="entry name" value="AMINOBENZOATE/ANTHRANILATE SYNTHASE"/>
    <property type="match status" value="1"/>
</dbReference>
<dbReference type="PRINTS" id="PR00096">
    <property type="entry name" value="GATASE"/>
</dbReference>
<dbReference type="PANTHER" id="PTHR11236:SF9">
    <property type="entry name" value="ANTHRANILATE SYNTHASE COMPONENT 1"/>
    <property type="match status" value="1"/>
</dbReference>
<evidence type="ECO:0000256" key="1">
    <source>
        <dbReference type="ARBA" id="ARBA00022962"/>
    </source>
</evidence>
<dbReference type="InterPro" id="IPR015890">
    <property type="entry name" value="Chorismate_C"/>
</dbReference>
<feature type="domain" description="Chorismate-utilising enzyme C-terminal" evidence="3">
    <location>
        <begin position="143"/>
        <end position="403"/>
    </location>
</feature>
<accession>A0ABQ3K8M7</accession>
<proteinExistence type="predicted"/>
<feature type="domain" description="Glutamine amidotransferase" evidence="2">
    <location>
        <begin position="445"/>
        <end position="627"/>
    </location>
</feature>
<evidence type="ECO:0000313" key="5">
    <source>
        <dbReference type="Proteomes" id="UP000632154"/>
    </source>
</evidence>
<organism evidence="4 5">
    <name type="scientific">Deinococcus piscis</name>
    <dbReference type="NCBI Taxonomy" id="394230"/>
    <lineage>
        <taxon>Bacteria</taxon>
        <taxon>Thermotogati</taxon>
        <taxon>Deinococcota</taxon>
        <taxon>Deinococci</taxon>
        <taxon>Deinococcales</taxon>
        <taxon>Deinococcaceae</taxon>
        <taxon>Deinococcus</taxon>
    </lineage>
</organism>
<reference evidence="5" key="1">
    <citation type="journal article" date="2019" name="Int. J. Syst. Evol. Microbiol.">
        <title>The Global Catalogue of Microorganisms (GCM) 10K type strain sequencing project: providing services to taxonomists for standard genome sequencing and annotation.</title>
        <authorList>
            <consortium name="The Broad Institute Genomics Platform"/>
            <consortium name="The Broad Institute Genome Sequencing Center for Infectious Disease"/>
            <person name="Wu L."/>
            <person name="Ma J."/>
        </authorList>
    </citation>
    <scope>NUCLEOTIDE SEQUENCE [LARGE SCALE GENOMIC DNA]</scope>
    <source>
        <strain evidence="5">CGMCC 1.18439</strain>
    </source>
</reference>
<keyword evidence="1" id="KW-0315">Glutamine amidotransferase</keyword>
<evidence type="ECO:0000259" key="3">
    <source>
        <dbReference type="Pfam" id="PF00425"/>
    </source>
</evidence>
<dbReference type="InterPro" id="IPR019999">
    <property type="entry name" value="Anth_synth_I-like"/>
</dbReference>
<dbReference type="InterPro" id="IPR017926">
    <property type="entry name" value="GATASE"/>
</dbReference>
<dbReference type="PROSITE" id="PS51273">
    <property type="entry name" value="GATASE_TYPE_1"/>
    <property type="match status" value="1"/>
</dbReference>
<evidence type="ECO:0000259" key="2">
    <source>
        <dbReference type="Pfam" id="PF00117"/>
    </source>
</evidence>
<dbReference type="InterPro" id="IPR029062">
    <property type="entry name" value="Class_I_gatase-like"/>
</dbReference>
<keyword evidence="5" id="KW-1185">Reference proteome</keyword>
<dbReference type="EMBL" id="BNAL01000030">
    <property type="protein sequence ID" value="GHG08213.1"/>
    <property type="molecule type" value="Genomic_DNA"/>
</dbReference>
<dbReference type="CDD" id="cd01743">
    <property type="entry name" value="GATase1_Anthranilate_Synthase"/>
    <property type="match status" value="1"/>
</dbReference>
<dbReference type="Pfam" id="PF00425">
    <property type="entry name" value="Chorismate_bind"/>
    <property type="match status" value="1"/>
</dbReference>
<name>A0ABQ3K8M7_9DEIO</name>
<dbReference type="PRINTS" id="PR00097">
    <property type="entry name" value="ANTSNTHASEII"/>
</dbReference>
<dbReference type="Gene3D" id="3.40.50.880">
    <property type="match status" value="1"/>
</dbReference>
<comment type="caution">
    <text evidence="4">The sequence shown here is derived from an EMBL/GenBank/DDBJ whole genome shotgun (WGS) entry which is preliminary data.</text>
</comment>
<dbReference type="InterPro" id="IPR005801">
    <property type="entry name" value="ADC_synthase"/>
</dbReference>
<dbReference type="Gene3D" id="3.60.120.10">
    <property type="entry name" value="Anthranilate synthase"/>
    <property type="match status" value="1"/>
</dbReference>
<evidence type="ECO:0000313" key="4">
    <source>
        <dbReference type="EMBL" id="GHG08213.1"/>
    </source>
</evidence>
<dbReference type="Proteomes" id="UP000632154">
    <property type="component" value="Unassembled WGS sequence"/>
</dbReference>
<sequence>MPALPPLSPAEVLLRARSLGWPHLALLESAGPLTAYGRYSFLSAAPVRTQSELPERPGGGGMFPAWLGGLHYEAAQSFGLSTHPPQESGGWWGWYPSGLVWDREAGTLAVVGEPHLDWSALLGNEPAALEPLRLGQLSADDLDYVAGVRAIQELIRAGEVYQVNLSRGVCAEAMGDPLDAYLRLRELNPSPFMAYLETVDSTVVSCSPERLVYWDAAGARGRGQISARPIAGTRRRGDTPAEDAALEAELRASPKERAEHTMLVDLVRHDLGRVAAPGTVRVPDLMLVERYSHVMHLVSEVVAGPVEGLTVRGLLAANFPGGTITGAPKERVMDAIAALEPGPRRWYTGSVGRICGAGADFSILIRTADFRREGAGWSVTVRAGGGSVIDSDPAAEAEETVHKAQALLNVLAGVPGRPAQPPAPPVHGQDWRPPAAPTQTPLRVLLLDNRDSFTHNLRHDLLALGAAVEVRSQDEDAADLLALRPDAVLVGPGPGTPQTSGCTLDLTRQCLEQRVPLLGVCLGHQALGEVLGGRVVRGQPVHGRPEAMTHTGTGLWAGIPQGAEFGRYHSLVVEGLDEVLITARSGSVNGQGGVVQALDVPGAPAWAVQFHPESVLSPYGRVLLGNWLALSAAASQPE</sequence>
<dbReference type="SUPFAM" id="SSF56322">
    <property type="entry name" value="ADC synthase"/>
    <property type="match status" value="1"/>
</dbReference>
<dbReference type="SUPFAM" id="SSF52317">
    <property type="entry name" value="Class I glutamine amidotransferase-like"/>
    <property type="match status" value="1"/>
</dbReference>
<gene>
    <name evidence="4" type="ORF">GCM10017783_21010</name>
</gene>
<dbReference type="PRINTS" id="PR00099">
    <property type="entry name" value="CPSGATASE"/>
</dbReference>